<dbReference type="AlphaFoldDB" id="A0A2M7VDG0"/>
<keyword evidence="1" id="KW-1133">Transmembrane helix</keyword>
<dbReference type="EMBL" id="PFPO01000087">
    <property type="protein sequence ID" value="PIZ98438.1"/>
    <property type="molecule type" value="Genomic_DNA"/>
</dbReference>
<feature type="transmembrane region" description="Helical" evidence="1">
    <location>
        <begin position="109"/>
        <end position="132"/>
    </location>
</feature>
<evidence type="ECO:0000256" key="1">
    <source>
        <dbReference type="SAM" id="Phobius"/>
    </source>
</evidence>
<gene>
    <name evidence="2" type="ORF">COX77_04525</name>
</gene>
<evidence type="ECO:0000313" key="2">
    <source>
        <dbReference type="EMBL" id="PIZ98438.1"/>
    </source>
</evidence>
<feature type="transmembrane region" description="Helical" evidence="1">
    <location>
        <begin position="68"/>
        <end position="89"/>
    </location>
</feature>
<dbReference type="Pfam" id="PF18895">
    <property type="entry name" value="T4SS_pilin"/>
    <property type="match status" value="1"/>
</dbReference>
<organism evidence="2 3">
    <name type="scientific">Candidatus Komeilibacteria bacterium CG_4_10_14_0_2_um_filter_37_10</name>
    <dbReference type="NCBI Taxonomy" id="1974470"/>
    <lineage>
        <taxon>Bacteria</taxon>
        <taxon>Candidatus Komeiliibacteriota</taxon>
    </lineage>
</organism>
<name>A0A2M7VDG0_9BACT</name>
<evidence type="ECO:0000313" key="3">
    <source>
        <dbReference type="Proteomes" id="UP000230405"/>
    </source>
</evidence>
<feature type="transmembrane region" description="Helical" evidence="1">
    <location>
        <begin position="7"/>
        <end position="29"/>
    </location>
</feature>
<sequence length="140" mass="15562">MNRKDRITTLIIIMLMLFSIFSIITPVLASTMQDKFQNNLKEVGGKAYYDEAGIEPPLSDPGEIVANLLYYILSFLGLIFVVLIIISGIQWMTAGGNAEKITKARTRMINAVVGFGLVIMSLAITYGVMFYLQTATSYTY</sequence>
<protein>
    <submittedName>
        <fullName evidence="2">Uncharacterized protein</fullName>
    </submittedName>
</protein>
<dbReference type="InterPro" id="IPR043993">
    <property type="entry name" value="T4SS_pilin"/>
</dbReference>
<accession>A0A2M7VDG0</accession>
<proteinExistence type="predicted"/>
<keyword evidence="1" id="KW-0472">Membrane</keyword>
<reference evidence="3" key="1">
    <citation type="submission" date="2017-09" db="EMBL/GenBank/DDBJ databases">
        <title>Depth-based differentiation of microbial function through sediment-hosted aquifers and enrichment of novel symbionts in the deep terrestrial subsurface.</title>
        <authorList>
            <person name="Probst A.J."/>
            <person name="Ladd B."/>
            <person name="Jarett J.K."/>
            <person name="Geller-Mcgrath D.E."/>
            <person name="Sieber C.M.K."/>
            <person name="Emerson J.B."/>
            <person name="Anantharaman K."/>
            <person name="Thomas B.C."/>
            <person name="Malmstrom R."/>
            <person name="Stieglmeier M."/>
            <person name="Klingl A."/>
            <person name="Woyke T."/>
            <person name="Ryan C.M."/>
            <person name="Banfield J.F."/>
        </authorList>
    </citation>
    <scope>NUCLEOTIDE SEQUENCE [LARGE SCALE GENOMIC DNA]</scope>
</reference>
<comment type="caution">
    <text evidence="2">The sequence shown here is derived from an EMBL/GenBank/DDBJ whole genome shotgun (WGS) entry which is preliminary data.</text>
</comment>
<dbReference type="Proteomes" id="UP000230405">
    <property type="component" value="Unassembled WGS sequence"/>
</dbReference>
<keyword evidence="1" id="KW-0812">Transmembrane</keyword>